<evidence type="ECO:0000313" key="3">
    <source>
        <dbReference type="RefSeq" id="XP_034250111.1"/>
    </source>
</evidence>
<dbReference type="GeneID" id="117650660"/>
<gene>
    <name evidence="3" type="primary">LOC117650660</name>
</gene>
<dbReference type="KEGG" id="tpal:117650660"/>
<dbReference type="RefSeq" id="XP_034250111.1">
    <property type="nucleotide sequence ID" value="XM_034394220.1"/>
</dbReference>
<reference evidence="3" key="1">
    <citation type="submission" date="2025-08" db="UniProtKB">
        <authorList>
            <consortium name="RefSeq"/>
        </authorList>
    </citation>
    <scope>IDENTIFICATION</scope>
    <source>
        <tissue evidence="3">Total insect</tissue>
    </source>
</reference>
<organism evidence="3">
    <name type="scientific">Thrips palmi</name>
    <name type="common">Melon thrips</name>
    <dbReference type="NCBI Taxonomy" id="161013"/>
    <lineage>
        <taxon>Eukaryota</taxon>
        <taxon>Metazoa</taxon>
        <taxon>Ecdysozoa</taxon>
        <taxon>Arthropoda</taxon>
        <taxon>Hexapoda</taxon>
        <taxon>Insecta</taxon>
        <taxon>Pterygota</taxon>
        <taxon>Neoptera</taxon>
        <taxon>Paraneoptera</taxon>
        <taxon>Thysanoptera</taxon>
        <taxon>Terebrantia</taxon>
        <taxon>Thripoidea</taxon>
        <taxon>Thripidae</taxon>
        <taxon>Thrips</taxon>
    </lineage>
</organism>
<protein>
    <submittedName>
        <fullName evidence="3">Pollen-specific leucine-rich repeat extensin-like protein 3</fullName>
    </submittedName>
</protein>
<dbReference type="InParanoid" id="A0A6P8ZZF3"/>
<sequence length="141" mass="15543">MISVHALLLALLAAALHGLHGVRAGYLHGPVPLPLHPPVVSYGYHTAVVSKPLVHPVPLAPPLHYPYHPYHPLPPPVIIKPIATSYQSFHKVDRPVYPIHYVKPLPLPLHPAPLPLPLHPAPLHPLPLPLAYSPHYPHYLH</sequence>
<keyword evidence="2" id="KW-1185">Reference proteome</keyword>
<dbReference type="AlphaFoldDB" id="A0A6P8ZZF3"/>
<proteinExistence type="predicted"/>
<feature type="signal peptide" evidence="1">
    <location>
        <begin position="1"/>
        <end position="24"/>
    </location>
</feature>
<keyword evidence="1" id="KW-0732">Signal</keyword>
<evidence type="ECO:0000256" key="1">
    <source>
        <dbReference type="SAM" id="SignalP"/>
    </source>
</evidence>
<evidence type="ECO:0000313" key="2">
    <source>
        <dbReference type="Proteomes" id="UP000515158"/>
    </source>
</evidence>
<name>A0A6P8ZZF3_THRPL</name>
<dbReference type="Proteomes" id="UP000515158">
    <property type="component" value="Unplaced"/>
</dbReference>
<feature type="chain" id="PRO_5028235517" evidence="1">
    <location>
        <begin position="25"/>
        <end position="141"/>
    </location>
</feature>
<accession>A0A6P8ZZF3</accession>